<evidence type="ECO:0000256" key="3">
    <source>
        <dbReference type="SAM" id="SignalP"/>
    </source>
</evidence>
<feature type="compositionally biased region" description="Low complexity" evidence="1">
    <location>
        <begin position="185"/>
        <end position="197"/>
    </location>
</feature>
<accession>A0A1H4MJR7</accession>
<keyword evidence="6" id="KW-1185">Reference proteome</keyword>
<dbReference type="Proteomes" id="UP000199183">
    <property type="component" value="Unassembled WGS sequence"/>
</dbReference>
<evidence type="ECO:0000313" key="6">
    <source>
        <dbReference type="Proteomes" id="UP000199183"/>
    </source>
</evidence>
<dbReference type="CDD" id="cd08545">
    <property type="entry name" value="YcnI_like"/>
    <property type="match status" value="1"/>
</dbReference>
<dbReference type="Gene3D" id="2.60.40.2230">
    <property type="entry name" value="Uncharacterised protein YcnI-like PF07987, DUF1775"/>
    <property type="match status" value="1"/>
</dbReference>
<sequence>MKRTTTRTMLVGGLAGAALAIAVPLSASAHIHVDPSSAAAGSSSVLTFSIGHGCDGSPTTAVDVTIPDEVMSVKPVAHAGWTITTTTEAVKDGVVDANGDPVSERTSHVVYTADTPLPDSQLDLLSLQVAVPGDAEGETLAFPIEQSCEQGSTAWDQVAKKGEAEPEHPAPTLTVGAASADGHGTADTPEQADAAATADSDDVLARSLGIAGLVLGAVALIVAVAKGGGKRVAKEKK</sequence>
<organism evidence="5 6">
    <name type="scientific">Paramicrobacterium humi</name>
    <dbReference type="NCBI Taxonomy" id="640635"/>
    <lineage>
        <taxon>Bacteria</taxon>
        <taxon>Bacillati</taxon>
        <taxon>Actinomycetota</taxon>
        <taxon>Actinomycetes</taxon>
        <taxon>Micrococcales</taxon>
        <taxon>Microbacteriaceae</taxon>
        <taxon>Paramicrobacterium</taxon>
    </lineage>
</organism>
<dbReference type="RefSeq" id="WP_176980794.1">
    <property type="nucleotide sequence ID" value="NZ_FNRY01000001.1"/>
</dbReference>
<dbReference type="Pfam" id="PF07987">
    <property type="entry name" value="DUF1775"/>
    <property type="match status" value="1"/>
</dbReference>
<dbReference type="STRING" id="640635.SAMN04489806_1889"/>
<protein>
    <submittedName>
        <fullName evidence="5">Uncharacterized protein YcnI</fullName>
    </submittedName>
</protein>
<evidence type="ECO:0000313" key="5">
    <source>
        <dbReference type="EMBL" id="SEB83014.1"/>
    </source>
</evidence>
<dbReference type="InterPro" id="IPR038507">
    <property type="entry name" value="YcnI-like_sf"/>
</dbReference>
<keyword evidence="2" id="KW-0472">Membrane</keyword>
<keyword evidence="2" id="KW-0812">Transmembrane</keyword>
<dbReference type="InterPro" id="IPR012533">
    <property type="entry name" value="YcnI-copper_dom"/>
</dbReference>
<reference evidence="5 6" key="1">
    <citation type="submission" date="2016-10" db="EMBL/GenBank/DDBJ databases">
        <authorList>
            <person name="de Groot N.N."/>
        </authorList>
    </citation>
    <scope>NUCLEOTIDE SEQUENCE [LARGE SCALE GENOMIC DNA]</scope>
    <source>
        <strain evidence="5 6">DSM 21799</strain>
    </source>
</reference>
<feature type="domain" description="YncI copper-binding" evidence="4">
    <location>
        <begin position="30"/>
        <end position="175"/>
    </location>
</feature>
<proteinExistence type="predicted"/>
<evidence type="ECO:0000259" key="4">
    <source>
        <dbReference type="Pfam" id="PF07987"/>
    </source>
</evidence>
<dbReference type="EMBL" id="FNRY01000001">
    <property type="protein sequence ID" value="SEB83014.1"/>
    <property type="molecule type" value="Genomic_DNA"/>
</dbReference>
<feature type="region of interest" description="Disordered" evidence="1">
    <location>
        <begin position="161"/>
        <end position="197"/>
    </location>
</feature>
<keyword evidence="3" id="KW-0732">Signal</keyword>
<feature type="transmembrane region" description="Helical" evidence="2">
    <location>
        <begin position="208"/>
        <end position="228"/>
    </location>
</feature>
<evidence type="ECO:0000256" key="2">
    <source>
        <dbReference type="SAM" id="Phobius"/>
    </source>
</evidence>
<gene>
    <name evidence="5" type="ORF">SAMN04489806_1889</name>
</gene>
<evidence type="ECO:0000256" key="1">
    <source>
        <dbReference type="SAM" id="MobiDB-lite"/>
    </source>
</evidence>
<keyword evidence="2" id="KW-1133">Transmembrane helix</keyword>
<dbReference type="AlphaFoldDB" id="A0A1H4MJR7"/>
<feature type="chain" id="PRO_5011507854" evidence="3">
    <location>
        <begin position="30"/>
        <end position="237"/>
    </location>
</feature>
<name>A0A1H4MJR7_9MICO</name>
<feature type="signal peptide" evidence="3">
    <location>
        <begin position="1"/>
        <end position="29"/>
    </location>
</feature>